<feature type="domain" description="C2H2-type" evidence="3">
    <location>
        <begin position="668"/>
        <end position="704"/>
    </location>
</feature>
<feature type="region of interest" description="Disordered" evidence="2">
    <location>
        <begin position="486"/>
        <end position="543"/>
    </location>
</feature>
<dbReference type="PANTHER" id="PTHR46179:SF19">
    <property type="entry name" value="C2H2 FINGER DOMAIN TRANSCRIPTION FACTOR (EUROFUNG)-RELATED"/>
    <property type="match status" value="1"/>
</dbReference>
<dbReference type="GO" id="GO:0008270">
    <property type="term" value="F:zinc ion binding"/>
    <property type="evidence" value="ECO:0007669"/>
    <property type="project" value="UniProtKB-KW"/>
</dbReference>
<dbReference type="PROSITE" id="PS50157">
    <property type="entry name" value="ZINC_FINGER_C2H2_2"/>
    <property type="match status" value="2"/>
</dbReference>
<feature type="domain" description="C2H2-type" evidence="3">
    <location>
        <begin position="603"/>
        <end position="633"/>
    </location>
</feature>
<feature type="compositionally biased region" description="Low complexity" evidence="2">
    <location>
        <begin position="511"/>
        <end position="523"/>
    </location>
</feature>
<feature type="compositionally biased region" description="Pro residues" evidence="2">
    <location>
        <begin position="1"/>
        <end position="11"/>
    </location>
</feature>
<dbReference type="GO" id="GO:0005634">
    <property type="term" value="C:nucleus"/>
    <property type="evidence" value="ECO:0007669"/>
    <property type="project" value="TreeGrafter"/>
</dbReference>
<feature type="compositionally biased region" description="Polar residues" evidence="2">
    <location>
        <begin position="409"/>
        <end position="419"/>
    </location>
</feature>
<dbReference type="InterPro" id="IPR051061">
    <property type="entry name" value="Zinc_finger_trans_reg"/>
</dbReference>
<dbReference type="Pfam" id="PF00096">
    <property type="entry name" value="zf-C2H2"/>
    <property type="match status" value="1"/>
</dbReference>
<dbReference type="InterPro" id="IPR013087">
    <property type="entry name" value="Znf_C2H2_type"/>
</dbReference>
<sequence length="744" mass="82230">MRAYPHPPPRVLSPTDLATPTARSTPIPLLPQIRHLSRSFCHPYIKGLAPLTQKAKGPERKPSNSKKVMLLAPSVSQSYPRRQLLSTIATTTTSLVGHSNYTFGHQLLDYPSLSQSLFFGQLGSDSPSLDYATSEPEGFGSDDIWQQDQLMQSEQSGISTSWHFANGKLTPTSARSHQRESSQSSLGSAGPASPYNYNTSHPQVALPPDSAGGETYYEGLPVADQATYYNFSKTPSHTQDQYLPAVFQQNYNFHPCSTPTNYNSMMPMDKRAMMRDDETMSVPDYGHSGRPSVASTQGSPATPIGNGFDEPNRKTEYHNSNAIPKLDRTMSDAYNDELYSPNFTFTSAPPSQESRLLPSQSSDVFSQRLQAANSQHLSASTQQPLGNQSRRRSPFRQGSPLAPLPHRGFNSQSSTQQIRLGTAAHMREQQKAEDDARVLEEQIRESSPEQSTPKTISPKDALLEYHGTEEDAAMPLFPQTQQYRFPKPTSQESQELDDTSSQQSFASMVTSRRPSSSAYSNSSQATPRNRSFAFAPPSVPGATQMPQQQYQFVLQQRQAQNLADRSSQLVVALPSVESSNGEYATDASELKKPARSNADSGTYTCTYHGCTLRFETPAKLQKHKREGHRQSAPLISGVTTSARRASSDGGGSGMTSAALLRNSQAGPHKCERINPSTGKPCNAIFSRPYDLTRHEDTIHNARKQKVHCQFCTEEKTFSRNDALTRHMRVVHPEIDFPGKTRRRV</sequence>
<dbReference type="HOGENOM" id="CLU_013400_1_0_1"/>
<dbReference type="EMBL" id="GL573192">
    <property type="protein sequence ID" value="ELR05820.1"/>
    <property type="molecule type" value="Genomic_DNA"/>
</dbReference>
<dbReference type="VEuPathDB" id="FungiDB:GMDG_01897"/>
<dbReference type="InParanoid" id="L8FXU5"/>
<dbReference type="Gene3D" id="3.30.160.60">
    <property type="entry name" value="Classic Zinc Finger"/>
    <property type="match status" value="1"/>
</dbReference>
<dbReference type="SMART" id="SM00355">
    <property type="entry name" value="ZnF_C2H2"/>
    <property type="match status" value="3"/>
</dbReference>
<accession>L8FXU5</accession>
<keyword evidence="1" id="KW-0862">Zinc</keyword>
<keyword evidence="1" id="KW-0479">Metal-binding</keyword>
<name>L8FXU5_PSED2</name>
<evidence type="ECO:0000313" key="5">
    <source>
        <dbReference type="Proteomes" id="UP000011064"/>
    </source>
</evidence>
<proteinExistence type="predicted"/>
<feature type="compositionally biased region" description="Polar residues" evidence="2">
    <location>
        <begin position="343"/>
        <end position="388"/>
    </location>
</feature>
<gene>
    <name evidence="4" type="ORF">GMDG_01897</name>
</gene>
<feature type="compositionally biased region" description="Polar residues" evidence="2">
    <location>
        <begin position="169"/>
        <end position="187"/>
    </location>
</feature>
<dbReference type="PROSITE" id="PS00028">
    <property type="entry name" value="ZINC_FINGER_C2H2_1"/>
    <property type="match status" value="1"/>
</dbReference>
<evidence type="ECO:0000313" key="4">
    <source>
        <dbReference type="EMBL" id="ELR05820.1"/>
    </source>
</evidence>
<evidence type="ECO:0000256" key="1">
    <source>
        <dbReference type="PROSITE-ProRule" id="PRU00042"/>
    </source>
</evidence>
<dbReference type="Proteomes" id="UP000011064">
    <property type="component" value="Unassembled WGS sequence"/>
</dbReference>
<feature type="region of interest" description="Disordered" evidence="2">
    <location>
        <begin position="1"/>
        <end position="25"/>
    </location>
</feature>
<dbReference type="STRING" id="658429.L8FXU5"/>
<feature type="compositionally biased region" description="Basic and acidic residues" evidence="2">
    <location>
        <begin position="425"/>
        <end position="447"/>
    </location>
</feature>
<reference evidence="5" key="1">
    <citation type="submission" date="2010-09" db="EMBL/GenBank/DDBJ databases">
        <title>The genome sequence of Geomyces destructans 20631-21.</title>
        <authorList>
            <consortium name="The Broad Institute Genome Sequencing Platform"/>
            <person name="Cuomo C.A."/>
            <person name="Blehert D.S."/>
            <person name="Lorch J.M."/>
            <person name="Young S.K."/>
            <person name="Zeng Q."/>
            <person name="Gargeya S."/>
            <person name="Fitzgerald M."/>
            <person name="Haas B."/>
            <person name="Abouelleil A."/>
            <person name="Alvarado L."/>
            <person name="Arachchi H.M."/>
            <person name="Berlin A."/>
            <person name="Brown A."/>
            <person name="Chapman S.B."/>
            <person name="Chen Z."/>
            <person name="Dunbar C."/>
            <person name="Freedman E."/>
            <person name="Gearin G."/>
            <person name="Gellesch M."/>
            <person name="Goldberg J."/>
            <person name="Griggs A."/>
            <person name="Gujja S."/>
            <person name="Heiman D."/>
            <person name="Howarth C."/>
            <person name="Larson L."/>
            <person name="Lui A."/>
            <person name="MacDonald P.J.P."/>
            <person name="Montmayeur A."/>
            <person name="Murphy C."/>
            <person name="Neiman D."/>
            <person name="Pearson M."/>
            <person name="Priest M."/>
            <person name="Roberts A."/>
            <person name="Saif S."/>
            <person name="Shea T."/>
            <person name="Shenoy N."/>
            <person name="Sisk P."/>
            <person name="Stolte C."/>
            <person name="Sykes S."/>
            <person name="Wortman J."/>
            <person name="Nusbaum C."/>
            <person name="Birren B."/>
        </authorList>
    </citation>
    <scope>NUCLEOTIDE SEQUENCE [LARGE SCALE GENOMIC DNA]</scope>
    <source>
        <strain evidence="5">ATCC MYA-4855 / 20631-21</strain>
    </source>
</reference>
<dbReference type="AlphaFoldDB" id="L8FXU5"/>
<organism evidence="4 5">
    <name type="scientific">Pseudogymnoascus destructans (strain ATCC MYA-4855 / 20631-21)</name>
    <name type="common">Bat white-nose syndrome fungus</name>
    <name type="synonym">Geomyces destructans</name>
    <dbReference type="NCBI Taxonomy" id="658429"/>
    <lineage>
        <taxon>Eukaryota</taxon>
        <taxon>Fungi</taxon>
        <taxon>Dikarya</taxon>
        <taxon>Ascomycota</taxon>
        <taxon>Pezizomycotina</taxon>
        <taxon>Leotiomycetes</taxon>
        <taxon>Thelebolales</taxon>
        <taxon>Thelebolaceae</taxon>
        <taxon>Pseudogymnoascus</taxon>
    </lineage>
</organism>
<protein>
    <recommendedName>
        <fullName evidence="3">C2H2-type domain-containing protein</fullName>
    </recommendedName>
</protein>
<feature type="region of interest" description="Disordered" evidence="2">
    <location>
        <begin position="284"/>
        <end position="326"/>
    </location>
</feature>
<evidence type="ECO:0000256" key="2">
    <source>
        <dbReference type="SAM" id="MobiDB-lite"/>
    </source>
</evidence>
<keyword evidence="1" id="KW-0863">Zinc-finger</keyword>
<dbReference type="OrthoDB" id="7295497at2759"/>
<feature type="region of interest" description="Disordered" evidence="2">
    <location>
        <begin position="343"/>
        <end position="458"/>
    </location>
</feature>
<evidence type="ECO:0000259" key="3">
    <source>
        <dbReference type="PROSITE" id="PS50157"/>
    </source>
</evidence>
<keyword evidence="5" id="KW-1185">Reference proteome</keyword>
<feature type="compositionally biased region" description="Polar residues" evidence="2">
    <location>
        <begin position="486"/>
        <end position="510"/>
    </location>
</feature>
<dbReference type="PANTHER" id="PTHR46179">
    <property type="entry name" value="ZINC FINGER PROTEIN"/>
    <property type="match status" value="1"/>
</dbReference>
<dbReference type="GO" id="GO:0006357">
    <property type="term" value="P:regulation of transcription by RNA polymerase II"/>
    <property type="evidence" value="ECO:0007669"/>
    <property type="project" value="TreeGrafter"/>
</dbReference>
<feature type="region of interest" description="Disordered" evidence="2">
    <location>
        <begin position="169"/>
        <end position="212"/>
    </location>
</feature>